<evidence type="ECO:0000256" key="1">
    <source>
        <dbReference type="SAM" id="MobiDB-lite"/>
    </source>
</evidence>
<reference evidence="2 3" key="1">
    <citation type="journal article" date="2022" name="bioRxiv">
        <title>Genomics of Preaxostyla Flagellates Illuminates Evolutionary Transitions and the Path Towards Mitochondrial Loss.</title>
        <authorList>
            <person name="Novak L.V.F."/>
            <person name="Treitli S.C."/>
            <person name="Pyrih J."/>
            <person name="Halakuc P."/>
            <person name="Pipaliya S.V."/>
            <person name="Vacek V."/>
            <person name="Brzon O."/>
            <person name="Soukal P."/>
            <person name="Eme L."/>
            <person name="Dacks J.B."/>
            <person name="Karnkowska A."/>
            <person name="Elias M."/>
            <person name="Hampl V."/>
        </authorList>
    </citation>
    <scope>NUCLEOTIDE SEQUENCE [LARGE SCALE GENOMIC DNA]</scope>
    <source>
        <strain evidence="2">NAU3</strain>
        <tissue evidence="2">Gut</tissue>
    </source>
</reference>
<evidence type="ECO:0000313" key="2">
    <source>
        <dbReference type="EMBL" id="KAK2956070.1"/>
    </source>
</evidence>
<feature type="compositionally biased region" description="Polar residues" evidence="1">
    <location>
        <begin position="306"/>
        <end position="316"/>
    </location>
</feature>
<protein>
    <submittedName>
        <fullName evidence="2">Uncharacterized protein</fullName>
    </submittedName>
</protein>
<dbReference type="Proteomes" id="UP001281761">
    <property type="component" value="Unassembled WGS sequence"/>
</dbReference>
<comment type="caution">
    <text evidence="2">The sequence shown here is derived from an EMBL/GenBank/DDBJ whole genome shotgun (WGS) entry which is preliminary data.</text>
</comment>
<accession>A0ABQ9XX62</accession>
<feature type="region of interest" description="Disordered" evidence="1">
    <location>
        <begin position="264"/>
        <end position="316"/>
    </location>
</feature>
<gene>
    <name evidence="2" type="ORF">BLNAU_9047</name>
</gene>
<proteinExistence type="predicted"/>
<evidence type="ECO:0000313" key="3">
    <source>
        <dbReference type="Proteomes" id="UP001281761"/>
    </source>
</evidence>
<name>A0ABQ9XX62_9EUKA</name>
<sequence length="316" mass="34199">MAEVDFFSSQQSVPCKTDTLPGLISLLKDSNDEESIRYVRRIAAHLHKHKPFIPHYQVVQLTDLLADCAHPSNEFELVTEASSLLTSLPLLCPVPNITPPCLKPHEAENADADPPTQPNALNDPTTISAEDLSLPLNCGNHLLLPPIPITPPTISSRLGSANSSHRGSLPDYNRASLGSLALSNTESTLSSLSLYMGELLPGLPNCENEHKQCRPSTAFSSPILTRSEYVSEQQKLFSSFQAPPPTPNLGSHVWPIPISAARPHSTSVLDGRRRRHSPRNASPSPGLGNGSVNLPFHVPNTFGVETENSNPSDDDE</sequence>
<dbReference type="EMBL" id="JARBJD010000060">
    <property type="protein sequence ID" value="KAK2956070.1"/>
    <property type="molecule type" value="Genomic_DNA"/>
</dbReference>
<keyword evidence="3" id="KW-1185">Reference proteome</keyword>
<organism evidence="2 3">
    <name type="scientific">Blattamonas nauphoetae</name>
    <dbReference type="NCBI Taxonomy" id="2049346"/>
    <lineage>
        <taxon>Eukaryota</taxon>
        <taxon>Metamonada</taxon>
        <taxon>Preaxostyla</taxon>
        <taxon>Oxymonadida</taxon>
        <taxon>Blattamonas</taxon>
    </lineage>
</organism>